<accession>A0A368T197</accession>
<dbReference type="OrthoDB" id="9812701at2"/>
<keyword evidence="4 7" id="KW-0812">Transmembrane</keyword>
<evidence type="ECO:0000256" key="6">
    <source>
        <dbReference type="ARBA" id="ARBA00023136"/>
    </source>
</evidence>
<comment type="similarity">
    <text evidence="7">Belongs to the binding-protein-dependent transport system permease family.</text>
</comment>
<dbReference type="PROSITE" id="PS50928">
    <property type="entry name" value="ABC_TM1"/>
    <property type="match status" value="1"/>
</dbReference>
<gene>
    <name evidence="10" type="ORF">DEF24_19905</name>
</gene>
<evidence type="ECO:0000256" key="2">
    <source>
        <dbReference type="ARBA" id="ARBA00022448"/>
    </source>
</evidence>
<keyword evidence="6 7" id="KW-0472">Membrane</keyword>
<dbReference type="PANTHER" id="PTHR43386">
    <property type="entry name" value="OLIGOPEPTIDE TRANSPORT SYSTEM PERMEASE PROTEIN APPC"/>
    <property type="match status" value="1"/>
</dbReference>
<feature type="region of interest" description="Disordered" evidence="8">
    <location>
        <begin position="307"/>
        <end position="331"/>
    </location>
</feature>
<dbReference type="RefSeq" id="WP_114400608.1">
    <property type="nucleotide sequence ID" value="NZ_QEIM01000254.1"/>
</dbReference>
<feature type="compositionally biased region" description="Low complexity" evidence="8">
    <location>
        <begin position="1"/>
        <end position="12"/>
    </location>
</feature>
<evidence type="ECO:0000256" key="4">
    <source>
        <dbReference type="ARBA" id="ARBA00022692"/>
    </source>
</evidence>
<reference evidence="10 11" key="1">
    <citation type="submission" date="2018-04" db="EMBL/GenBank/DDBJ databases">
        <title>Novel actinobacteria from marine sediment.</title>
        <authorList>
            <person name="Ng Z.Y."/>
            <person name="Tan G.Y.A."/>
        </authorList>
    </citation>
    <scope>NUCLEOTIDE SEQUENCE [LARGE SCALE GENOMIC DNA]</scope>
    <source>
        <strain evidence="10 11">TPS81</strain>
    </source>
</reference>
<evidence type="ECO:0000256" key="3">
    <source>
        <dbReference type="ARBA" id="ARBA00022475"/>
    </source>
</evidence>
<dbReference type="InterPro" id="IPR035906">
    <property type="entry name" value="MetI-like_sf"/>
</dbReference>
<dbReference type="AlphaFoldDB" id="A0A368T197"/>
<dbReference type="InterPro" id="IPR000515">
    <property type="entry name" value="MetI-like"/>
</dbReference>
<dbReference type="SUPFAM" id="SSF161098">
    <property type="entry name" value="MetI-like"/>
    <property type="match status" value="1"/>
</dbReference>
<dbReference type="Pfam" id="PF00528">
    <property type="entry name" value="BPD_transp_1"/>
    <property type="match status" value="1"/>
</dbReference>
<comment type="caution">
    <text evidence="10">The sequence shown here is derived from an EMBL/GenBank/DDBJ whole genome shotgun (WGS) entry which is preliminary data.</text>
</comment>
<keyword evidence="3" id="KW-1003">Cell membrane</keyword>
<dbReference type="EMBL" id="QEIN01000179">
    <property type="protein sequence ID" value="RCV53936.1"/>
    <property type="molecule type" value="Genomic_DNA"/>
</dbReference>
<dbReference type="CDD" id="cd06261">
    <property type="entry name" value="TM_PBP2"/>
    <property type="match status" value="1"/>
</dbReference>
<dbReference type="GO" id="GO:0005886">
    <property type="term" value="C:plasma membrane"/>
    <property type="evidence" value="ECO:0007669"/>
    <property type="project" value="UniProtKB-SubCell"/>
</dbReference>
<feature type="transmembrane region" description="Helical" evidence="7">
    <location>
        <begin position="157"/>
        <end position="182"/>
    </location>
</feature>
<feature type="transmembrane region" description="Helical" evidence="7">
    <location>
        <begin position="230"/>
        <end position="253"/>
    </location>
</feature>
<comment type="subcellular location">
    <subcellularLocation>
        <location evidence="1 7">Cell membrane</location>
        <topology evidence="1 7">Multi-pass membrane protein</topology>
    </subcellularLocation>
</comment>
<dbReference type="PANTHER" id="PTHR43386:SF1">
    <property type="entry name" value="D,D-DIPEPTIDE TRANSPORT SYSTEM PERMEASE PROTEIN DDPC-RELATED"/>
    <property type="match status" value="1"/>
</dbReference>
<dbReference type="Gene3D" id="1.10.3720.10">
    <property type="entry name" value="MetI-like"/>
    <property type="match status" value="1"/>
</dbReference>
<sequence>MSTPLPASGPAGTAPPPGGAGPRPSAVTTRLLARAGATRRRRGARVKLWVGLVCTLLVVVPVVFARLLPLPDPTEQDLSQRRLPPLTDGHLFGTDQLGRDLLSNVLHGGQMSLTIGVLAVLVSGVIGLVAGAAAGYYGGWVDSVVSRLLEAQLSLPLLMMLLLVVALFGPSIPVITCVIAVAQWPEVARLTRSLVLVEREKPYVAAARVLGLRRAEILVRHILPNVVRQATIVVFLLLAQAVLLESALSYLGAGPERPFATWGRIVSDGQDYITTSWWLVTLPGLVIVLLVVGVNLLGDGLRDRTRRQAASRRRGPSPSWRDRATRKGTVS</sequence>
<evidence type="ECO:0000256" key="8">
    <source>
        <dbReference type="SAM" id="MobiDB-lite"/>
    </source>
</evidence>
<evidence type="ECO:0000259" key="9">
    <source>
        <dbReference type="PROSITE" id="PS50928"/>
    </source>
</evidence>
<feature type="transmembrane region" description="Helical" evidence="7">
    <location>
        <begin position="48"/>
        <end position="68"/>
    </location>
</feature>
<feature type="transmembrane region" description="Helical" evidence="7">
    <location>
        <begin position="113"/>
        <end position="137"/>
    </location>
</feature>
<proteinExistence type="inferred from homology"/>
<evidence type="ECO:0000256" key="7">
    <source>
        <dbReference type="RuleBase" id="RU363032"/>
    </source>
</evidence>
<feature type="region of interest" description="Disordered" evidence="8">
    <location>
        <begin position="1"/>
        <end position="25"/>
    </location>
</feature>
<feature type="transmembrane region" description="Helical" evidence="7">
    <location>
        <begin position="277"/>
        <end position="298"/>
    </location>
</feature>
<evidence type="ECO:0000256" key="1">
    <source>
        <dbReference type="ARBA" id="ARBA00004651"/>
    </source>
</evidence>
<evidence type="ECO:0000256" key="5">
    <source>
        <dbReference type="ARBA" id="ARBA00022989"/>
    </source>
</evidence>
<evidence type="ECO:0000313" key="11">
    <source>
        <dbReference type="Proteomes" id="UP000253318"/>
    </source>
</evidence>
<organism evidence="10 11">
    <name type="scientific">Marinitenerispora sediminis</name>
    <dbReference type="NCBI Taxonomy" id="1931232"/>
    <lineage>
        <taxon>Bacteria</taxon>
        <taxon>Bacillati</taxon>
        <taxon>Actinomycetota</taxon>
        <taxon>Actinomycetes</taxon>
        <taxon>Streptosporangiales</taxon>
        <taxon>Nocardiopsidaceae</taxon>
        <taxon>Marinitenerispora</taxon>
    </lineage>
</organism>
<dbReference type="InterPro" id="IPR050366">
    <property type="entry name" value="BP-dependent_transpt_permease"/>
</dbReference>
<keyword evidence="5 7" id="KW-1133">Transmembrane helix</keyword>
<name>A0A368T197_9ACTN</name>
<keyword evidence="2 7" id="KW-0813">Transport</keyword>
<dbReference type="GO" id="GO:0055085">
    <property type="term" value="P:transmembrane transport"/>
    <property type="evidence" value="ECO:0007669"/>
    <property type="project" value="InterPro"/>
</dbReference>
<feature type="domain" description="ABC transmembrane type-1" evidence="9">
    <location>
        <begin position="109"/>
        <end position="298"/>
    </location>
</feature>
<dbReference type="Proteomes" id="UP000253318">
    <property type="component" value="Unassembled WGS sequence"/>
</dbReference>
<protein>
    <submittedName>
        <fullName evidence="10">ABC transporter permease</fullName>
    </submittedName>
</protein>
<keyword evidence="11" id="KW-1185">Reference proteome</keyword>
<evidence type="ECO:0000313" key="10">
    <source>
        <dbReference type="EMBL" id="RCV53936.1"/>
    </source>
</evidence>